<comment type="caution">
    <text evidence="1">The sequence shown here is derived from an EMBL/GenBank/DDBJ whole genome shotgun (WGS) entry which is preliminary data.</text>
</comment>
<dbReference type="EMBL" id="QGKV02001507">
    <property type="protein sequence ID" value="KAF3531632.1"/>
    <property type="molecule type" value="Genomic_DNA"/>
</dbReference>
<proteinExistence type="predicted"/>
<keyword evidence="2" id="KW-1185">Reference proteome</keyword>
<name>A0ABQ7BH30_BRACR</name>
<protein>
    <submittedName>
        <fullName evidence="1">Uncharacterized protein</fullName>
    </submittedName>
</protein>
<dbReference type="Proteomes" id="UP000266723">
    <property type="component" value="Unassembled WGS sequence"/>
</dbReference>
<sequence>MLKHMDLETASIAAKNGIDPFHVAVKKVISVKEHSDVSNGNSRTLFYRITCFDTYLGCACRHIEDLLDVFGSGHENRFFCVCNALHKKAIQACEGNSHLPKMAKNNGKSPLCSSARMGHVEVVK</sequence>
<organism evidence="1 2">
    <name type="scientific">Brassica cretica</name>
    <name type="common">Mustard</name>
    <dbReference type="NCBI Taxonomy" id="69181"/>
    <lineage>
        <taxon>Eukaryota</taxon>
        <taxon>Viridiplantae</taxon>
        <taxon>Streptophyta</taxon>
        <taxon>Embryophyta</taxon>
        <taxon>Tracheophyta</taxon>
        <taxon>Spermatophyta</taxon>
        <taxon>Magnoliopsida</taxon>
        <taxon>eudicotyledons</taxon>
        <taxon>Gunneridae</taxon>
        <taxon>Pentapetalae</taxon>
        <taxon>rosids</taxon>
        <taxon>malvids</taxon>
        <taxon>Brassicales</taxon>
        <taxon>Brassicaceae</taxon>
        <taxon>Brassiceae</taxon>
        <taxon>Brassica</taxon>
    </lineage>
</organism>
<evidence type="ECO:0000313" key="1">
    <source>
        <dbReference type="EMBL" id="KAF3531632.1"/>
    </source>
</evidence>
<evidence type="ECO:0000313" key="2">
    <source>
        <dbReference type="Proteomes" id="UP000266723"/>
    </source>
</evidence>
<accession>A0ABQ7BH30</accession>
<gene>
    <name evidence="1" type="ORF">DY000_02040634</name>
</gene>
<reference evidence="1 2" key="1">
    <citation type="journal article" date="2020" name="BMC Genomics">
        <title>Intraspecific diversification of the crop wild relative Brassica cretica Lam. using demographic model selection.</title>
        <authorList>
            <person name="Kioukis A."/>
            <person name="Michalopoulou V.A."/>
            <person name="Briers L."/>
            <person name="Pirintsos S."/>
            <person name="Studholme D.J."/>
            <person name="Pavlidis P."/>
            <person name="Sarris P.F."/>
        </authorList>
    </citation>
    <scope>NUCLEOTIDE SEQUENCE [LARGE SCALE GENOMIC DNA]</scope>
    <source>
        <strain evidence="2">cv. PFS-1207/04</strain>
    </source>
</reference>